<reference evidence="1 2" key="1">
    <citation type="submission" date="2021-06" db="EMBL/GenBank/DDBJ databases">
        <title>Caerostris extrusa draft genome.</title>
        <authorList>
            <person name="Kono N."/>
            <person name="Arakawa K."/>
        </authorList>
    </citation>
    <scope>NUCLEOTIDE SEQUENCE [LARGE SCALE GENOMIC DNA]</scope>
</reference>
<dbReference type="Proteomes" id="UP001054945">
    <property type="component" value="Unassembled WGS sequence"/>
</dbReference>
<proteinExistence type="predicted"/>
<dbReference type="AlphaFoldDB" id="A0AAV4PB73"/>
<sequence>MPVSQPVSARSNTVKREKFYDEFLNIQNTAYPNFENRYSIPDFRQVLLDSQQGMSEIHHQSKKSQSQFEDNIKLQNVFKCHFCGKLSSYQRNLNDPEFPQNYATFHLNAMNALKC</sequence>
<dbReference type="EMBL" id="BPLR01004353">
    <property type="protein sequence ID" value="GIX94288.1"/>
    <property type="molecule type" value="Genomic_DNA"/>
</dbReference>
<protein>
    <submittedName>
        <fullName evidence="1">Uncharacterized protein</fullName>
    </submittedName>
</protein>
<accession>A0AAV4PB73</accession>
<organism evidence="1 2">
    <name type="scientific">Caerostris extrusa</name>
    <name type="common">Bark spider</name>
    <name type="synonym">Caerostris bankana</name>
    <dbReference type="NCBI Taxonomy" id="172846"/>
    <lineage>
        <taxon>Eukaryota</taxon>
        <taxon>Metazoa</taxon>
        <taxon>Ecdysozoa</taxon>
        <taxon>Arthropoda</taxon>
        <taxon>Chelicerata</taxon>
        <taxon>Arachnida</taxon>
        <taxon>Araneae</taxon>
        <taxon>Araneomorphae</taxon>
        <taxon>Entelegynae</taxon>
        <taxon>Araneoidea</taxon>
        <taxon>Araneidae</taxon>
        <taxon>Caerostris</taxon>
    </lineage>
</organism>
<comment type="caution">
    <text evidence="1">The sequence shown here is derived from an EMBL/GenBank/DDBJ whole genome shotgun (WGS) entry which is preliminary data.</text>
</comment>
<gene>
    <name evidence="1" type="ORF">CEXT_345041</name>
</gene>
<keyword evidence="2" id="KW-1185">Reference proteome</keyword>
<evidence type="ECO:0000313" key="1">
    <source>
        <dbReference type="EMBL" id="GIX94288.1"/>
    </source>
</evidence>
<evidence type="ECO:0000313" key="2">
    <source>
        <dbReference type="Proteomes" id="UP001054945"/>
    </source>
</evidence>
<name>A0AAV4PB73_CAEEX</name>